<comment type="caution">
    <text evidence="1">The sequence shown here is derived from an EMBL/GenBank/DDBJ whole genome shotgun (WGS) entry which is preliminary data.</text>
</comment>
<accession>A0A124JUW1</accession>
<dbReference type="EMBL" id="LLZS01000006">
    <property type="protein sequence ID" value="KUR71659.1"/>
    <property type="molecule type" value="Genomic_DNA"/>
</dbReference>
<protein>
    <submittedName>
        <fullName evidence="1">Uncharacterized protein</fullName>
    </submittedName>
</protein>
<name>A0A124JUW1_9SPHN</name>
<gene>
    <name evidence="1" type="ORF">AQZ52_08580</name>
</gene>
<organism evidence="1 2">
    <name type="scientific">Novosphingobium fuchskuhlense</name>
    <dbReference type="NCBI Taxonomy" id="1117702"/>
    <lineage>
        <taxon>Bacteria</taxon>
        <taxon>Pseudomonadati</taxon>
        <taxon>Pseudomonadota</taxon>
        <taxon>Alphaproteobacteria</taxon>
        <taxon>Sphingomonadales</taxon>
        <taxon>Sphingomonadaceae</taxon>
        <taxon>Novosphingobium</taxon>
    </lineage>
</organism>
<sequence length="361" mass="35513">MNAPSIADGSRNTISVTAIGASASVSNSSVTFQDVEMTDSVDGNITVSASNLNSTINVSGTIDGAVIEQGHDNTISVSAVGASAQFSVTDDVLGGATVSRSLTVNGDISLNADNTGDVNLQIAVGSNGDGVSINGGTRNAFSGTALGASAGISVLTIVDDGTYSSDIGIGVDSGISVHAHNSGNIRIGSVDDPTQDTTLNGATISGDSVDSSISLMAIGASGSVNSTTVVYAGSAVPSVNFGVSGSDGGSDVPSVAFGDVNFDVENTGLVEANVSITGSSFEGKNSVSAGAIGVTMGNSVKFINYTGEAVSFHGTYGEVNYSVLNTAPIRVSGGMDHPAIPDGFGISWSANAIGAAASFSL</sequence>
<evidence type="ECO:0000313" key="1">
    <source>
        <dbReference type="EMBL" id="KUR71659.1"/>
    </source>
</evidence>
<reference evidence="1 2" key="1">
    <citation type="submission" date="2015-10" db="EMBL/GenBank/DDBJ databases">
        <title>Draft genome sequence of Novosphingobium fuchskuhlense DSM 25065 isolated from a surface water sample of the southwest basin of Lake Grosse Fuchskuhle.</title>
        <authorList>
            <person name="Ruckert C."/>
            <person name="Winkler A."/>
            <person name="Glaeser J."/>
            <person name="Grossart H.-P."/>
            <person name="Kalinowski J."/>
            <person name="Glaeser S."/>
        </authorList>
    </citation>
    <scope>NUCLEOTIDE SEQUENCE [LARGE SCALE GENOMIC DNA]</scope>
    <source>
        <strain evidence="1 2">FNE08-7</strain>
    </source>
</reference>
<evidence type="ECO:0000313" key="2">
    <source>
        <dbReference type="Proteomes" id="UP000058012"/>
    </source>
</evidence>
<keyword evidence="2" id="KW-1185">Reference proteome</keyword>
<dbReference type="Proteomes" id="UP000058012">
    <property type="component" value="Unassembled WGS sequence"/>
</dbReference>
<dbReference type="AlphaFoldDB" id="A0A124JUW1"/>
<proteinExistence type="predicted"/>